<evidence type="ECO:0000313" key="4">
    <source>
        <dbReference type="EMBL" id="BCM22918.1"/>
    </source>
</evidence>
<feature type="domain" description="Transposase IS66 central" evidence="1">
    <location>
        <begin position="5"/>
        <end position="92"/>
    </location>
</feature>
<evidence type="ECO:0000313" key="5">
    <source>
        <dbReference type="EMBL" id="BCM23268.1"/>
    </source>
</evidence>
<reference evidence="4" key="3">
    <citation type="submission" date="2020-10" db="EMBL/GenBank/DDBJ databases">
        <title>Plasmids encoding metallo-beta-lactamase blaIMP1 in Enterobacter xiangfangesis.</title>
        <authorList>
            <person name="Ohashi K."/>
            <person name="Kuwahara K."/>
            <person name="Kirikae T."/>
        </authorList>
    </citation>
    <scope>NUCLEOTIDE SEQUENCE</scope>
    <source>
        <strain evidence="5">NE_JUE15</strain>
        <strain evidence="4">NE_JUE7</strain>
        <plasmid evidence="5">pNE_JUE15</plasmid>
        <plasmid evidence="4">pNE_JUE7</plasmid>
    </source>
</reference>
<keyword evidence="3" id="KW-0614">Plasmid</keyword>
<dbReference type="AlphaFoldDB" id="A0A6F8V850"/>
<protein>
    <recommendedName>
        <fullName evidence="1">Transposase IS66 central domain-containing protein</fullName>
    </recommendedName>
</protein>
<dbReference type="EMBL" id="LC532224">
    <property type="protein sequence ID" value="BCB24569.1"/>
    <property type="molecule type" value="Genomic_DNA"/>
</dbReference>
<evidence type="ECO:0000259" key="1">
    <source>
        <dbReference type="Pfam" id="PF03050"/>
    </source>
</evidence>
<dbReference type="InterPro" id="IPR004291">
    <property type="entry name" value="Transposase_IS66_central"/>
</dbReference>
<reference evidence="3" key="2">
    <citation type="submission" date="2020-03" db="EMBL/GenBank/DDBJ databases">
        <title>Complete plasmid sequence of Enterobacter hormaechei subsp. xiangfangensis pA2504mcr-9 amd pA2504imp-1.</title>
        <authorList>
            <person name="Kananizadeh P."/>
            <person name="Tada T."/>
            <person name="Kirikae T."/>
        </authorList>
    </citation>
    <scope>NUCLEOTIDE SEQUENCE</scope>
    <source>
        <strain evidence="3">A2504</strain>
        <plasmid evidence="3">pA2504mcr-9</plasmid>
    </source>
</reference>
<name>A0A6F8V850_9ENTR</name>
<dbReference type="EMBL" id="LC532226">
    <property type="protein sequence ID" value="BCB24949.1"/>
    <property type="molecule type" value="Genomic_DNA"/>
</dbReference>
<dbReference type="EMBL" id="LC589174">
    <property type="protein sequence ID" value="BCM23268.1"/>
    <property type="molecule type" value="Genomic_DNA"/>
</dbReference>
<dbReference type="InterPro" id="IPR052344">
    <property type="entry name" value="Transposase-related"/>
</dbReference>
<geneLocation type="plasmid" evidence="5">
    <name>pNE_JUE15</name>
</geneLocation>
<dbReference type="PANTHER" id="PTHR33678:SF1">
    <property type="entry name" value="BLL1576 PROTEIN"/>
    <property type="match status" value="1"/>
</dbReference>
<evidence type="ECO:0000313" key="2">
    <source>
        <dbReference type="EMBL" id="BCB24569.1"/>
    </source>
</evidence>
<reference evidence="2" key="1">
    <citation type="submission" date="2020-03" db="EMBL/GenBank/DDBJ databases">
        <title>Complete plasmid sequence of Enterobacter hormaechei subsp. xiangfangensis pA2483mcr-9 and pA2483imp-1.</title>
        <authorList>
            <person name="Kananizadeh P."/>
            <person name="Tada T."/>
            <person name="Kirikae T."/>
        </authorList>
    </citation>
    <scope>NUCLEOTIDE SEQUENCE</scope>
    <source>
        <strain evidence="2">A2483</strain>
        <plasmid evidence="2">pA2483mcr-9</plasmid>
    </source>
</reference>
<proteinExistence type="predicted"/>
<sequence length="107" mass="11972">MLQADVHVRTPSDTTTEALCRIGELYGIEAGIRGKSAAERLAIRQEKAVPLLTALEGWLREKQKTLSRHSELSKAFAYALNQWDALKLYLREITDTEHAGNVPPLTQ</sequence>
<evidence type="ECO:0000313" key="3">
    <source>
        <dbReference type="EMBL" id="BCB24949.1"/>
    </source>
</evidence>
<geneLocation type="plasmid" evidence="4">
    <name>pNE_JUE7</name>
</geneLocation>
<accession>A0A6F8V850</accession>
<dbReference type="PANTHER" id="PTHR33678">
    <property type="entry name" value="BLL1576 PROTEIN"/>
    <property type="match status" value="1"/>
</dbReference>
<geneLocation type="plasmid" evidence="2">
    <name>pA2483mcr-9</name>
</geneLocation>
<dbReference type="Pfam" id="PF03050">
    <property type="entry name" value="DDE_Tnp_IS66"/>
    <property type="match status" value="1"/>
</dbReference>
<organism evidence="3">
    <name type="scientific">Enterobacter hormaechei subsp. xiangfangensis</name>
    <dbReference type="NCBI Taxonomy" id="1296536"/>
    <lineage>
        <taxon>Bacteria</taxon>
        <taxon>Pseudomonadati</taxon>
        <taxon>Pseudomonadota</taxon>
        <taxon>Gammaproteobacteria</taxon>
        <taxon>Enterobacterales</taxon>
        <taxon>Enterobacteriaceae</taxon>
        <taxon>Enterobacter</taxon>
        <taxon>Enterobacter cloacae complex</taxon>
    </lineage>
</organism>
<geneLocation type="plasmid" evidence="3">
    <name>pA2504mcr-9</name>
</geneLocation>
<dbReference type="EMBL" id="LC589173">
    <property type="protein sequence ID" value="BCM22918.1"/>
    <property type="molecule type" value="Genomic_DNA"/>
</dbReference>